<protein>
    <recommendedName>
        <fullName evidence="3">Benzylsuccinate synthase beta subunit domain-containing protein</fullName>
    </recommendedName>
</protein>
<sequence length="62" mass="7044">MSDDVNYVADWNNKSTQCKNCVSFQSKDGKNACVPEDKNFEQALDEYGEVSPSGHCNYFRTK</sequence>
<dbReference type="STRING" id="1805236.AUK13_01675"/>
<dbReference type="Proteomes" id="UP000183922">
    <property type="component" value="Unassembled WGS sequence"/>
</dbReference>
<accession>A0A1J5FKB7</accession>
<gene>
    <name evidence="1" type="ORF">AUK13_01675</name>
</gene>
<name>A0A1J5FKB7_9BACT</name>
<dbReference type="EMBL" id="MNYR01000025">
    <property type="protein sequence ID" value="OIP56070.1"/>
    <property type="molecule type" value="Genomic_DNA"/>
</dbReference>
<organism evidence="1 2">
    <name type="scientific">Candidatus Kuenenbacteria bacterium CG2_30_39_24</name>
    <dbReference type="NCBI Taxonomy" id="1805236"/>
    <lineage>
        <taxon>Bacteria</taxon>
        <taxon>Candidatus Kueneniibacteriota</taxon>
    </lineage>
</organism>
<evidence type="ECO:0000313" key="2">
    <source>
        <dbReference type="Proteomes" id="UP000183922"/>
    </source>
</evidence>
<evidence type="ECO:0000313" key="1">
    <source>
        <dbReference type="EMBL" id="OIP56070.1"/>
    </source>
</evidence>
<proteinExistence type="predicted"/>
<comment type="caution">
    <text evidence="1">The sequence shown here is derived from an EMBL/GenBank/DDBJ whole genome shotgun (WGS) entry which is preliminary data.</text>
</comment>
<reference evidence="1 2" key="1">
    <citation type="journal article" date="2016" name="Environ. Microbiol.">
        <title>Genomic resolution of a cold subsurface aquifer community provides metabolic insights for novel microbes adapted to high CO concentrations.</title>
        <authorList>
            <person name="Probst A.J."/>
            <person name="Castelle C.J."/>
            <person name="Singh A."/>
            <person name="Brown C.T."/>
            <person name="Anantharaman K."/>
            <person name="Sharon I."/>
            <person name="Hug L.A."/>
            <person name="Burstein D."/>
            <person name="Emerson J.B."/>
            <person name="Thomas B.C."/>
            <person name="Banfield J.F."/>
        </authorList>
    </citation>
    <scope>NUCLEOTIDE SEQUENCE [LARGE SCALE GENOMIC DNA]</scope>
    <source>
        <strain evidence="1">CG2_30_39_24</strain>
    </source>
</reference>
<evidence type="ECO:0008006" key="3">
    <source>
        <dbReference type="Google" id="ProtNLM"/>
    </source>
</evidence>
<dbReference type="AlphaFoldDB" id="A0A1J5FKB7"/>